<organism evidence="1 2">
    <name type="scientific">Plasmodium yoelii yoelii</name>
    <dbReference type="NCBI Taxonomy" id="73239"/>
    <lineage>
        <taxon>Eukaryota</taxon>
        <taxon>Sar</taxon>
        <taxon>Alveolata</taxon>
        <taxon>Apicomplexa</taxon>
        <taxon>Aconoidasida</taxon>
        <taxon>Haemosporida</taxon>
        <taxon>Plasmodiidae</taxon>
        <taxon>Plasmodium</taxon>
        <taxon>Plasmodium (Vinckeia)</taxon>
    </lineage>
</organism>
<sequence>MKLGFYGKGAVENVIKFDWDKILISKQIEWKCFGGKLQILSKRVSFVI</sequence>
<accession>Q7RPD7</accession>
<dbReference type="Proteomes" id="UP000008553">
    <property type="component" value="Unassembled WGS sequence"/>
</dbReference>
<comment type="caution">
    <text evidence="1">The sequence shown here is derived from an EMBL/GenBank/DDBJ whole genome shotgun (WGS) entry which is preliminary data.</text>
</comment>
<evidence type="ECO:0000313" key="2">
    <source>
        <dbReference type="Proteomes" id="UP000008553"/>
    </source>
</evidence>
<dbReference type="InParanoid" id="Q7RPD7"/>
<gene>
    <name evidence="1" type="ORF">PY01522</name>
</gene>
<protein>
    <submittedName>
        <fullName evidence="1">Uncharacterized protein</fullName>
    </submittedName>
</protein>
<name>Q7RPD7_PLAYO</name>
<dbReference type="AlphaFoldDB" id="Q7RPD7"/>
<dbReference type="PaxDb" id="73239-Q7RPD7"/>
<evidence type="ECO:0000313" key="1">
    <source>
        <dbReference type="EMBL" id="EAA20863.1"/>
    </source>
</evidence>
<keyword evidence="2" id="KW-1185">Reference proteome</keyword>
<dbReference type="EMBL" id="AABL01000404">
    <property type="protein sequence ID" value="EAA20863.1"/>
    <property type="molecule type" value="Genomic_DNA"/>
</dbReference>
<reference evidence="1 2" key="1">
    <citation type="journal article" date="2002" name="Nature">
        <title>Genome sequence and comparative analysis of the model rodent malaria parasite Plasmodium yoelii yoelii.</title>
        <authorList>
            <person name="Carlton J.M."/>
            <person name="Angiuoli S.V."/>
            <person name="Suh B.B."/>
            <person name="Kooij T.W."/>
            <person name="Pertea M."/>
            <person name="Silva J.C."/>
            <person name="Ermolaeva M.D."/>
            <person name="Allen J.E."/>
            <person name="Selengut J.D."/>
            <person name="Koo H.L."/>
            <person name="Peterson J.D."/>
            <person name="Pop M."/>
            <person name="Kosack D.S."/>
            <person name="Shumway M.F."/>
            <person name="Bidwell S.L."/>
            <person name="Shallom S.J."/>
            <person name="van Aken S.E."/>
            <person name="Riedmuller S.B."/>
            <person name="Feldblyum T.V."/>
            <person name="Cho J.K."/>
            <person name="Quackenbush J."/>
            <person name="Sedegah M."/>
            <person name="Shoaibi A."/>
            <person name="Cummings L.M."/>
            <person name="Florens L."/>
            <person name="Yates J.R."/>
            <person name="Raine J.D."/>
            <person name="Sinden R.E."/>
            <person name="Harris M.A."/>
            <person name="Cunningham D.A."/>
            <person name="Preiser P.R."/>
            <person name="Bergman L.W."/>
            <person name="Vaidya A.B."/>
            <person name="van Lin L.H."/>
            <person name="Janse C.J."/>
            <person name="Waters A.P."/>
            <person name="Smith H.O."/>
            <person name="White O.R."/>
            <person name="Salzberg S.L."/>
            <person name="Venter J.C."/>
            <person name="Fraser C.M."/>
            <person name="Hoffman S.L."/>
            <person name="Gardner M.J."/>
            <person name="Carucci D.J."/>
        </authorList>
    </citation>
    <scope>NUCLEOTIDE SEQUENCE [LARGE SCALE GENOMIC DNA]</scope>
    <source>
        <strain evidence="1 2">17XNL</strain>
    </source>
</reference>
<proteinExistence type="predicted"/>